<dbReference type="InterPro" id="IPR002625">
    <property type="entry name" value="Smr_dom"/>
</dbReference>
<dbReference type="GO" id="GO:0003729">
    <property type="term" value="F:mRNA binding"/>
    <property type="evidence" value="ECO:0000318"/>
    <property type="project" value="GO_Central"/>
</dbReference>
<feature type="repeat" description="PPR" evidence="3">
    <location>
        <begin position="225"/>
        <end position="259"/>
    </location>
</feature>
<dbReference type="Pfam" id="PF13041">
    <property type="entry name" value="PPR_2"/>
    <property type="match status" value="1"/>
</dbReference>
<gene>
    <name evidence="6" type="ORF">ZOSMA_85G00850</name>
</gene>
<dbReference type="NCBIfam" id="TIGR00756">
    <property type="entry name" value="PPR"/>
    <property type="match status" value="7"/>
</dbReference>
<dbReference type="GO" id="GO:0009570">
    <property type="term" value="C:chloroplast stroma"/>
    <property type="evidence" value="ECO:0000318"/>
    <property type="project" value="GO_Central"/>
</dbReference>
<dbReference type="PANTHER" id="PTHR47447:SF3">
    <property type="entry name" value="OS03G0856100 PROTEIN"/>
    <property type="match status" value="1"/>
</dbReference>
<dbReference type="Gene3D" id="1.25.40.10">
    <property type="entry name" value="Tetratricopeptide repeat domain"/>
    <property type="match status" value="3"/>
</dbReference>
<comment type="caution">
    <text evidence="6">The sequence shown here is derived from an EMBL/GenBank/DDBJ whole genome shotgun (WGS) entry which is preliminary data.</text>
</comment>
<organism evidence="6 7">
    <name type="scientific">Zostera marina</name>
    <name type="common">Eelgrass</name>
    <dbReference type="NCBI Taxonomy" id="29655"/>
    <lineage>
        <taxon>Eukaryota</taxon>
        <taxon>Viridiplantae</taxon>
        <taxon>Streptophyta</taxon>
        <taxon>Embryophyta</taxon>
        <taxon>Tracheophyta</taxon>
        <taxon>Spermatophyta</taxon>
        <taxon>Magnoliopsida</taxon>
        <taxon>Liliopsida</taxon>
        <taxon>Zosteraceae</taxon>
        <taxon>Zostera</taxon>
    </lineage>
</organism>
<dbReference type="GO" id="GO:0042134">
    <property type="term" value="F:rRNA primary transcript binding"/>
    <property type="evidence" value="ECO:0000318"/>
    <property type="project" value="GO_Central"/>
</dbReference>
<dbReference type="OrthoDB" id="185373at2759"/>
<feature type="repeat" description="PPR" evidence="3">
    <location>
        <begin position="400"/>
        <end position="434"/>
    </location>
</feature>
<dbReference type="Pfam" id="PF01535">
    <property type="entry name" value="PPR"/>
    <property type="match status" value="1"/>
</dbReference>
<evidence type="ECO:0000313" key="6">
    <source>
        <dbReference type="EMBL" id="KMZ57518.1"/>
    </source>
</evidence>
<evidence type="ECO:0000256" key="1">
    <source>
        <dbReference type="ARBA" id="ARBA00007626"/>
    </source>
</evidence>
<dbReference type="GO" id="GO:0045727">
    <property type="term" value="P:positive regulation of translation"/>
    <property type="evidence" value="ECO:0000318"/>
    <property type="project" value="GO_Central"/>
</dbReference>
<dbReference type="InterPro" id="IPR033443">
    <property type="entry name" value="PROP1-like_PPR_dom"/>
</dbReference>
<dbReference type="SMART" id="SM00463">
    <property type="entry name" value="SMR"/>
    <property type="match status" value="1"/>
</dbReference>
<evidence type="ECO:0000259" key="5">
    <source>
        <dbReference type="SMART" id="SM00463"/>
    </source>
</evidence>
<feature type="repeat" description="PPR" evidence="3">
    <location>
        <begin position="365"/>
        <end position="399"/>
    </location>
</feature>
<feature type="repeat" description="PPR" evidence="3">
    <location>
        <begin position="436"/>
        <end position="470"/>
    </location>
</feature>
<name>A0A0K9NLM6_ZOSMR</name>
<feature type="region of interest" description="Disordered" evidence="4">
    <location>
        <begin position="80"/>
        <end position="125"/>
    </location>
</feature>
<feature type="repeat" description="PPR" evidence="3">
    <location>
        <begin position="330"/>
        <end position="364"/>
    </location>
</feature>
<evidence type="ECO:0000256" key="4">
    <source>
        <dbReference type="SAM" id="MobiDB-lite"/>
    </source>
</evidence>
<dbReference type="SUPFAM" id="SSF48452">
    <property type="entry name" value="TPR-like"/>
    <property type="match status" value="1"/>
</dbReference>
<reference evidence="7" key="1">
    <citation type="journal article" date="2016" name="Nature">
        <title>The genome of the seagrass Zostera marina reveals angiosperm adaptation to the sea.</title>
        <authorList>
            <person name="Olsen J.L."/>
            <person name="Rouze P."/>
            <person name="Verhelst B."/>
            <person name="Lin Y.-C."/>
            <person name="Bayer T."/>
            <person name="Collen J."/>
            <person name="Dattolo E."/>
            <person name="De Paoli E."/>
            <person name="Dittami S."/>
            <person name="Maumus F."/>
            <person name="Michel G."/>
            <person name="Kersting A."/>
            <person name="Lauritano C."/>
            <person name="Lohaus R."/>
            <person name="Toepel M."/>
            <person name="Tonon T."/>
            <person name="Vanneste K."/>
            <person name="Amirebrahimi M."/>
            <person name="Brakel J."/>
            <person name="Bostroem C."/>
            <person name="Chovatia M."/>
            <person name="Grimwood J."/>
            <person name="Jenkins J.W."/>
            <person name="Jueterbock A."/>
            <person name="Mraz A."/>
            <person name="Stam W.T."/>
            <person name="Tice H."/>
            <person name="Bornberg-Bauer E."/>
            <person name="Green P.J."/>
            <person name="Pearson G.A."/>
            <person name="Procaccini G."/>
            <person name="Duarte C.M."/>
            <person name="Schmutz J."/>
            <person name="Reusch T.B.H."/>
            <person name="Van de Peer Y."/>
        </authorList>
    </citation>
    <scope>NUCLEOTIDE SEQUENCE [LARGE SCALE GENOMIC DNA]</scope>
    <source>
        <strain evidence="7">cv. Finnish</strain>
    </source>
</reference>
<dbReference type="PROSITE" id="PS51375">
    <property type="entry name" value="PPR"/>
    <property type="match status" value="8"/>
</dbReference>
<feature type="repeat" description="PPR" evidence="3">
    <location>
        <begin position="295"/>
        <end position="329"/>
    </location>
</feature>
<dbReference type="Pfam" id="PF17177">
    <property type="entry name" value="PPR_long"/>
    <property type="match status" value="1"/>
</dbReference>
<dbReference type="EMBL" id="LFYR01002060">
    <property type="protein sequence ID" value="KMZ57518.1"/>
    <property type="molecule type" value="Genomic_DNA"/>
</dbReference>
<keyword evidence="2" id="KW-0677">Repeat</keyword>
<accession>A0A0K9NLM6</accession>
<evidence type="ECO:0000313" key="7">
    <source>
        <dbReference type="Proteomes" id="UP000036987"/>
    </source>
</evidence>
<keyword evidence="7" id="KW-1185">Reference proteome</keyword>
<proteinExistence type="inferred from homology"/>
<feature type="compositionally biased region" description="Polar residues" evidence="4">
    <location>
        <begin position="80"/>
        <end position="89"/>
    </location>
</feature>
<sequence length="718" mass="80856">MSSSSVLSSSPSFQTFLDLPLKSTPFPRSQLLLFPPPFYKPTAGAVFLCNSTPPNTNSSPSLSDQLHPFSLDLLKQTQPDTNEQNQDNLVLSHKPKSTWINPSRPRPKVLSLNRQRRPPLPYNPDLTDLPRISSRLASVGPDEFSAVIDELLPEPPTRETALLILNSLRPWQKAQQFFLWLRSGKFFELDTIFYNVAIKNLRYGKQFDAVEILATDMIDSGIELDNVTYSTIITCAKRCSKFDRAIHWFERMYKTGLMPDEVTYSAILDVYAKLGKVEEVLSLYERARSNGWIPDAVAYSVLGKMYGEAGDYEGIQYVLQEMKTAGVEPNLVVYNTLLDAMGKAGKPGLARTLFDEMLEKGLRPNEKTLTALIKIYGKARWSKDAIELWDKMKSNNWPMDFILYNTLLSMCADLRMVKEAESLFEDMKKSGRCVPDSWSYTAMVNIYTNSGMGDKALEVFYSMLDNNVEPNVMSCTCLIQCFGKAKRIDDVVKVFDVLIQRGINPDDRLCGCLLSVIAVCKSDQIVKVLNCLTMAKPKLVGLINTLATDDDDDDDDVLKEEFRGILTETVVESRRPFCNCLIDICLNQNFSKQRAQQLFSLGCLFGLYPGLHVKRDREWSLNLRSLSIGAACMAFEAWMENLTACVDKKIDGKESLPNLFSVHTGAGSLKLATGLATSFAEYLEKSAFPFKRSEETPGRFVATKQDLILWIDQLTIQL</sequence>
<feature type="repeat" description="PPR" evidence="3">
    <location>
        <begin position="471"/>
        <end position="505"/>
    </location>
</feature>
<protein>
    <submittedName>
        <fullName evidence="6">Pentatricopeptide repeat-containing protein</fullName>
    </submittedName>
</protein>
<dbReference type="Pfam" id="PF13812">
    <property type="entry name" value="PPR_3"/>
    <property type="match status" value="1"/>
</dbReference>
<dbReference type="InterPro" id="IPR002885">
    <property type="entry name" value="PPR_rpt"/>
</dbReference>
<dbReference type="PANTHER" id="PTHR47447">
    <property type="entry name" value="OS03G0856100 PROTEIN"/>
    <property type="match status" value="1"/>
</dbReference>
<dbReference type="Proteomes" id="UP000036987">
    <property type="component" value="Unassembled WGS sequence"/>
</dbReference>
<comment type="similarity">
    <text evidence="1">Belongs to the PPR family. P subfamily.</text>
</comment>
<feature type="repeat" description="PPR" evidence="3">
    <location>
        <begin position="260"/>
        <end position="294"/>
    </location>
</feature>
<evidence type="ECO:0000256" key="3">
    <source>
        <dbReference type="PROSITE-ProRule" id="PRU00708"/>
    </source>
</evidence>
<dbReference type="AlphaFoldDB" id="A0A0K9NLM6"/>
<dbReference type="InterPro" id="IPR011990">
    <property type="entry name" value="TPR-like_helical_dom_sf"/>
</dbReference>
<dbReference type="OMA" id="KQSEHCR"/>
<evidence type="ECO:0000256" key="2">
    <source>
        <dbReference type="ARBA" id="ARBA00022737"/>
    </source>
</evidence>
<dbReference type="STRING" id="29655.A0A0K9NLM6"/>
<feature type="domain" description="Smr" evidence="5">
    <location>
        <begin position="618"/>
        <end position="705"/>
    </location>
</feature>